<feature type="binding site" evidence="6">
    <location>
        <position position="150"/>
    </location>
    <ligand>
        <name>S-adenosyl-L-methionine</name>
        <dbReference type="ChEBI" id="CHEBI:59789"/>
    </ligand>
</feature>
<dbReference type="RefSeq" id="WP_133883927.1">
    <property type="nucleotide sequence ID" value="NZ_MWIN01000058.1"/>
</dbReference>
<dbReference type="EC" id="2.1.1.170" evidence="6"/>
<comment type="similarity">
    <text evidence="6">Belongs to the methyltransferase superfamily. RNA methyltransferase RsmG family.</text>
</comment>
<dbReference type="PIRSF" id="PIRSF003078">
    <property type="entry name" value="GidB"/>
    <property type="match status" value="1"/>
</dbReference>
<evidence type="ECO:0000256" key="3">
    <source>
        <dbReference type="ARBA" id="ARBA00022603"/>
    </source>
</evidence>
<dbReference type="Proteomes" id="UP000295341">
    <property type="component" value="Unassembled WGS sequence"/>
</dbReference>
<evidence type="ECO:0000256" key="4">
    <source>
        <dbReference type="ARBA" id="ARBA00022679"/>
    </source>
</evidence>
<dbReference type="PANTHER" id="PTHR31760">
    <property type="entry name" value="S-ADENOSYL-L-METHIONINE-DEPENDENT METHYLTRANSFERASES SUPERFAMILY PROTEIN"/>
    <property type="match status" value="1"/>
</dbReference>
<name>A0A4S3JYA6_9GAMM</name>
<dbReference type="PANTHER" id="PTHR31760:SF0">
    <property type="entry name" value="S-ADENOSYL-L-METHIONINE-DEPENDENT METHYLTRANSFERASES SUPERFAMILY PROTEIN"/>
    <property type="match status" value="1"/>
</dbReference>
<protein>
    <recommendedName>
        <fullName evidence="6">Ribosomal RNA small subunit methyltransferase G</fullName>
        <ecNumber evidence="6">2.1.1.170</ecNumber>
    </recommendedName>
    <alternativeName>
        <fullName evidence="6">16S rRNA 7-methylguanosine methyltransferase</fullName>
        <shortName evidence="6">16S rRNA m7G methyltransferase</shortName>
    </alternativeName>
</protein>
<feature type="binding site" evidence="6">
    <location>
        <position position="85"/>
    </location>
    <ligand>
        <name>S-adenosyl-L-methionine</name>
        <dbReference type="ChEBI" id="CHEBI:59789"/>
    </ligand>
</feature>
<comment type="caution">
    <text evidence="6">Lacks conserved residue(s) required for the propagation of feature annotation.</text>
</comment>
<keyword evidence="5 6" id="KW-0949">S-adenosyl-L-methionine</keyword>
<keyword evidence="3 6" id="KW-0489">Methyltransferase</keyword>
<feature type="binding site" evidence="6">
    <location>
        <begin position="131"/>
        <end position="132"/>
    </location>
    <ligand>
        <name>S-adenosyl-L-methionine</name>
        <dbReference type="ChEBI" id="CHEBI:59789"/>
    </ligand>
</feature>
<evidence type="ECO:0000313" key="8">
    <source>
        <dbReference type="Proteomes" id="UP000295341"/>
    </source>
</evidence>
<dbReference type="NCBIfam" id="TIGR00138">
    <property type="entry name" value="rsmG_gidB"/>
    <property type="match status" value="1"/>
</dbReference>
<keyword evidence="8" id="KW-1185">Reference proteome</keyword>
<evidence type="ECO:0000256" key="5">
    <source>
        <dbReference type="ARBA" id="ARBA00022691"/>
    </source>
</evidence>
<keyword evidence="2 6" id="KW-0698">rRNA processing</keyword>
<evidence type="ECO:0000256" key="6">
    <source>
        <dbReference type="HAMAP-Rule" id="MF_00074"/>
    </source>
</evidence>
<dbReference type="OrthoDB" id="9808773at2"/>
<evidence type="ECO:0000256" key="2">
    <source>
        <dbReference type="ARBA" id="ARBA00022552"/>
    </source>
</evidence>
<dbReference type="SUPFAM" id="SSF53335">
    <property type="entry name" value="S-adenosyl-L-methionine-dependent methyltransferases"/>
    <property type="match status" value="1"/>
</dbReference>
<sequence>MKKTADPAGLLDRGLRELKLDAALSVPLLAYLAELEKWNAVYNLTAVRDPMDMVTRHLLDSLAVLPAMEGLDVSRLLDVGSGAGLPGIPLALARPQWHVALLDSNGKKARFLRHAVRTLGLPNAIVIESRVEKPDEQSQQEPPYDGIISRAFSSLGEFLTLTEPMLADGGHWLAMKGRVDDNEAASIPPFASAPRVVRLQVPGLREERHLVICTRP</sequence>
<dbReference type="EMBL" id="SOBT01000013">
    <property type="protein sequence ID" value="TDU23258.1"/>
    <property type="molecule type" value="Genomic_DNA"/>
</dbReference>
<dbReference type="CDD" id="cd02440">
    <property type="entry name" value="AdoMet_MTases"/>
    <property type="match status" value="1"/>
</dbReference>
<comment type="subcellular location">
    <subcellularLocation>
        <location evidence="6">Cytoplasm</location>
    </subcellularLocation>
</comment>
<organism evidence="7 8">
    <name type="scientific">Panacagrimonas perspica</name>
    <dbReference type="NCBI Taxonomy" id="381431"/>
    <lineage>
        <taxon>Bacteria</taxon>
        <taxon>Pseudomonadati</taxon>
        <taxon>Pseudomonadota</taxon>
        <taxon>Gammaproteobacteria</taxon>
        <taxon>Nevskiales</taxon>
        <taxon>Nevskiaceae</taxon>
        <taxon>Panacagrimonas</taxon>
    </lineage>
</organism>
<dbReference type="Pfam" id="PF02527">
    <property type="entry name" value="GidB"/>
    <property type="match status" value="1"/>
</dbReference>
<evidence type="ECO:0000256" key="1">
    <source>
        <dbReference type="ARBA" id="ARBA00022490"/>
    </source>
</evidence>
<dbReference type="GO" id="GO:0070043">
    <property type="term" value="F:rRNA (guanine-N7-)-methyltransferase activity"/>
    <property type="evidence" value="ECO:0007669"/>
    <property type="project" value="UniProtKB-UniRule"/>
</dbReference>
<dbReference type="InterPro" id="IPR003682">
    <property type="entry name" value="rRNA_ssu_MeTfrase_G"/>
</dbReference>
<gene>
    <name evidence="6" type="primary">rsmG</name>
    <name evidence="7" type="ORF">DFR24_4781</name>
</gene>
<dbReference type="GO" id="GO:0005829">
    <property type="term" value="C:cytosol"/>
    <property type="evidence" value="ECO:0007669"/>
    <property type="project" value="TreeGrafter"/>
</dbReference>
<feature type="binding site" evidence="6">
    <location>
        <position position="80"/>
    </location>
    <ligand>
        <name>S-adenosyl-L-methionine</name>
        <dbReference type="ChEBI" id="CHEBI:59789"/>
    </ligand>
</feature>
<accession>A0A4S3JYA6</accession>
<comment type="caution">
    <text evidence="7">The sequence shown here is derived from an EMBL/GenBank/DDBJ whole genome shotgun (WGS) entry which is preliminary data.</text>
</comment>
<dbReference type="AlphaFoldDB" id="A0A4S3JYA6"/>
<reference evidence="7 8" key="1">
    <citation type="submission" date="2019-03" db="EMBL/GenBank/DDBJ databases">
        <title>Genomic Encyclopedia of Type Strains, Phase IV (KMG-IV): sequencing the most valuable type-strain genomes for metagenomic binning, comparative biology and taxonomic classification.</title>
        <authorList>
            <person name="Goeker M."/>
        </authorList>
    </citation>
    <scope>NUCLEOTIDE SEQUENCE [LARGE SCALE GENOMIC DNA]</scope>
    <source>
        <strain evidence="7 8">DSM 26377</strain>
    </source>
</reference>
<evidence type="ECO:0000313" key="7">
    <source>
        <dbReference type="EMBL" id="TDU23258.1"/>
    </source>
</evidence>
<comment type="catalytic activity">
    <reaction evidence="6">
        <text>guanosine(527) in 16S rRNA + S-adenosyl-L-methionine = N(7)-methylguanosine(527) in 16S rRNA + S-adenosyl-L-homocysteine</text>
        <dbReference type="Rhea" id="RHEA:42732"/>
        <dbReference type="Rhea" id="RHEA-COMP:10209"/>
        <dbReference type="Rhea" id="RHEA-COMP:10210"/>
        <dbReference type="ChEBI" id="CHEBI:57856"/>
        <dbReference type="ChEBI" id="CHEBI:59789"/>
        <dbReference type="ChEBI" id="CHEBI:74269"/>
        <dbReference type="ChEBI" id="CHEBI:74480"/>
        <dbReference type="EC" id="2.1.1.170"/>
    </reaction>
</comment>
<proteinExistence type="inferred from homology"/>
<dbReference type="HAMAP" id="MF_00074">
    <property type="entry name" value="16SrRNA_methyltr_G"/>
    <property type="match status" value="1"/>
</dbReference>
<dbReference type="Gene3D" id="3.40.50.150">
    <property type="entry name" value="Vaccinia Virus protein VP39"/>
    <property type="match status" value="1"/>
</dbReference>
<dbReference type="InterPro" id="IPR029063">
    <property type="entry name" value="SAM-dependent_MTases_sf"/>
</dbReference>
<comment type="function">
    <text evidence="6">Specifically methylates the N7 position of guanine in position 527 of 16S rRNA.</text>
</comment>
<keyword evidence="1 6" id="KW-0963">Cytoplasm</keyword>
<keyword evidence="4 6" id="KW-0808">Transferase</keyword>